<comment type="similarity">
    <text evidence="2 8">Belongs to the methyltransferase superfamily. RsmD family.</text>
</comment>
<evidence type="ECO:0000256" key="5">
    <source>
        <dbReference type="ARBA" id="ARBA00022603"/>
    </source>
</evidence>
<evidence type="ECO:0000256" key="1">
    <source>
        <dbReference type="ARBA" id="ARBA00002649"/>
    </source>
</evidence>
<dbReference type="GO" id="GO:0052913">
    <property type="term" value="F:16S rRNA (guanine(966)-N(2))-methyltransferase activity"/>
    <property type="evidence" value="ECO:0007669"/>
    <property type="project" value="UniProtKB-EC"/>
</dbReference>
<evidence type="ECO:0000313" key="10">
    <source>
        <dbReference type="Proteomes" id="UP000287798"/>
    </source>
</evidence>
<comment type="caution">
    <text evidence="9">The sequence shown here is derived from an EMBL/GenBank/DDBJ whole genome shotgun (WGS) entry which is preliminary data.</text>
</comment>
<sequence length="198" mass="21346">MAGRNQLRIIGGEWRGRRLQVVNQPGLRPTPDRVRETLFNWLAPVIAGSRCLDLFAGSGALGLEGASRGASRVTLVEKAGAAARQLHANIELLRAGDRLELVQTDALRFLAQPPAAPYDIVFLDPPFGRDWLARCLPPLAGPGWLTPGAYIYIEAEQALKPQALEALLPAGWTLLRSRQSGEVGYHLAAGLQTAPQAS</sequence>
<name>A0A426QK56_9GAMM</name>
<evidence type="ECO:0000256" key="2">
    <source>
        <dbReference type="ARBA" id="ARBA00005269"/>
    </source>
</evidence>
<protein>
    <recommendedName>
        <fullName evidence="4 8">Ribosomal RNA small subunit methyltransferase D</fullName>
        <ecNumber evidence="3 8">2.1.1.171</ecNumber>
    </recommendedName>
</protein>
<keyword evidence="5 8" id="KW-0489">Methyltransferase</keyword>
<proteinExistence type="inferred from homology"/>
<dbReference type="NCBIfam" id="TIGR00095">
    <property type="entry name" value="16S rRNA (guanine(966)-N(2))-methyltransferase RsmD"/>
    <property type="match status" value="1"/>
</dbReference>
<dbReference type="Proteomes" id="UP000287798">
    <property type="component" value="Unassembled WGS sequence"/>
</dbReference>
<dbReference type="PANTHER" id="PTHR43542">
    <property type="entry name" value="METHYLTRANSFERASE"/>
    <property type="match status" value="1"/>
</dbReference>
<dbReference type="PROSITE" id="PS00092">
    <property type="entry name" value="N6_MTASE"/>
    <property type="match status" value="1"/>
</dbReference>
<comment type="function">
    <text evidence="1 8">Specifically methylates the guanine in position 966 of 16S rRNA in the assembled 30S particle.</text>
</comment>
<gene>
    <name evidence="9" type="primary">rsmD</name>
    <name evidence="9" type="ORF">D6C00_09450</name>
</gene>
<dbReference type="Gene3D" id="3.40.50.150">
    <property type="entry name" value="Vaccinia Virus protein VP39"/>
    <property type="match status" value="1"/>
</dbReference>
<evidence type="ECO:0000256" key="8">
    <source>
        <dbReference type="PIRNR" id="PIRNR004553"/>
    </source>
</evidence>
<keyword evidence="8" id="KW-0949">S-adenosyl-L-methionine</keyword>
<keyword evidence="8" id="KW-0698">rRNA processing</keyword>
<keyword evidence="6 8" id="KW-0808">Transferase</keyword>
<dbReference type="Pfam" id="PF03602">
    <property type="entry name" value="Cons_hypoth95"/>
    <property type="match status" value="1"/>
</dbReference>
<comment type="catalytic activity">
    <reaction evidence="7 8">
        <text>guanosine(966) in 16S rRNA + S-adenosyl-L-methionine = N(2)-methylguanosine(966) in 16S rRNA + S-adenosyl-L-homocysteine + H(+)</text>
        <dbReference type="Rhea" id="RHEA:23548"/>
        <dbReference type="Rhea" id="RHEA-COMP:10211"/>
        <dbReference type="Rhea" id="RHEA-COMP:10212"/>
        <dbReference type="ChEBI" id="CHEBI:15378"/>
        <dbReference type="ChEBI" id="CHEBI:57856"/>
        <dbReference type="ChEBI" id="CHEBI:59789"/>
        <dbReference type="ChEBI" id="CHEBI:74269"/>
        <dbReference type="ChEBI" id="CHEBI:74481"/>
        <dbReference type="EC" id="2.1.1.171"/>
    </reaction>
</comment>
<dbReference type="CDD" id="cd02440">
    <property type="entry name" value="AdoMet_MTases"/>
    <property type="match status" value="1"/>
</dbReference>
<evidence type="ECO:0000256" key="4">
    <source>
        <dbReference type="ARBA" id="ARBA00013682"/>
    </source>
</evidence>
<evidence type="ECO:0000256" key="3">
    <source>
        <dbReference type="ARBA" id="ARBA00012141"/>
    </source>
</evidence>
<evidence type="ECO:0000313" key="9">
    <source>
        <dbReference type="EMBL" id="RRQ22154.1"/>
    </source>
</evidence>
<keyword evidence="10" id="KW-1185">Reference proteome</keyword>
<evidence type="ECO:0000256" key="7">
    <source>
        <dbReference type="ARBA" id="ARBA00048326"/>
    </source>
</evidence>
<dbReference type="EMBL" id="QZMU01000001">
    <property type="protein sequence ID" value="RRQ22154.1"/>
    <property type="molecule type" value="Genomic_DNA"/>
</dbReference>
<dbReference type="OrthoDB" id="9803017at2"/>
<dbReference type="InterPro" id="IPR002052">
    <property type="entry name" value="DNA_methylase_N6_adenine_CS"/>
</dbReference>
<reference evidence="9 10" key="1">
    <citation type="journal article" date="2010" name="Int. J. Syst. Evol. Microbiol.">
        <title>Thiohalobacter thiocyanaticus gen. nov., sp. nov., a moderately halophilic, sulfur-oxidizing gammaproteobacterium from hypersaline lakes, that utilizes thiocyanate.</title>
        <authorList>
            <person name="Sorokin D.Y."/>
            <person name="Kovaleva O.L."/>
            <person name="Tourova T.P."/>
            <person name="Muyzer G."/>
        </authorList>
    </citation>
    <scope>NUCLEOTIDE SEQUENCE [LARGE SCALE GENOMIC DNA]</scope>
    <source>
        <strain evidence="9 10">Hrh1</strain>
    </source>
</reference>
<dbReference type="PIRSF" id="PIRSF004553">
    <property type="entry name" value="CHP00095"/>
    <property type="match status" value="1"/>
</dbReference>
<dbReference type="InterPro" id="IPR029063">
    <property type="entry name" value="SAM-dependent_MTases_sf"/>
</dbReference>
<accession>A0A426QK56</accession>
<dbReference type="GO" id="GO:0003676">
    <property type="term" value="F:nucleic acid binding"/>
    <property type="evidence" value="ECO:0007669"/>
    <property type="project" value="InterPro"/>
</dbReference>
<dbReference type="SUPFAM" id="SSF53335">
    <property type="entry name" value="S-adenosyl-L-methionine-dependent methyltransferases"/>
    <property type="match status" value="1"/>
</dbReference>
<dbReference type="EC" id="2.1.1.171" evidence="3 8"/>
<dbReference type="PANTHER" id="PTHR43542:SF1">
    <property type="entry name" value="METHYLTRANSFERASE"/>
    <property type="match status" value="1"/>
</dbReference>
<organism evidence="9 10">
    <name type="scientific">Thiohalobacter thiocyanaticus</name>
    <dbReference type="NCBI Taxonomy" id="585455"/>
    <lineage>
        <taxon>Bacteria</taxon>
        <taxon>Pseudomonadati</taxon>
        <taxon>Pseudomonadota</taxon>
        <taxon>Gammaproteobacteria</taxon>
        <taxon>Thiohalobacterales</taxon>
        <taxon>Thiohalobacteraceae</taxon>
        <taxon>Thiohalobacter</taxon>
    </lineage>
</organism>
<dbReference type="AlphaFoldDB" id="A0A426QK56"/>
<evidence type="ECO:0000256" key="6">
    <source>
        <dbReference type="ARBA" id="ARBA00022679"/>
    </source>
</evidence>
<dbReference type="InterPro" id="IPR004398">
    <property type="entry name" value="RNA_MeTrfase_RsmD"/>
</dbReference>